<comment type="caution">
    <text evidence="1">The sequence shown here is derived from an EMBL/GenBank/DDBJ whole genome shotgun (WGS) entry which is preliminary data.</text>
</comment>
<reference evidence="1 2" key="1">
    <citation type="submission" date="2016-01" db="EMBL/GenBank/DDBJ databases">
        <title>Draft Genome Sequences of Seven Thermophilic Sporeformers Isolated from Foods.</title>
        <authorList>
            <person name="Berendsen E.M."/>
            <person name="Wells-Bennik M.H."/>
            <person name="Krawcyk A.O."/>
            <person name="De Jong A."/>
            <person name="Holsappel S."/>
            <person name="Eijlander R.T."/>
            <person name="Kuipers O.P."/>
        </authorList>
    </citation>
    <scope>NUCLEOTIDE SEQUENCE [LARGE SCALE GENOMIC DNA]</scope>
    <source>
        <strain evidence="1 2">B4114</strain>
    </source>
</reference>
<sequence>MKVRCCLGRALFFSVKPLVKAIVGEQTVCLQKNDEKY</sequence>
<evidence type="ECO:0000313" key="1">
    <source>
        <dbReference type="EMBL" id="KYD35343.1"/>
    </source>
</evidence>
<accession>A0A150NF69</accession>
<gene>
    <name evidence="1" type="ORF">B4114_1219</name>
</gene>
<dbReference type="EMBL" id="LQYY01000004">
    <property type="protein sequence ID" value="KYD35343.1"/>
    <property type="molecule type" value="Genomic_DNA"/>
</dbReference>
<dbReference type="AlphaFoldDB" id="A0A150NF69"/>
<dbReference type="Proteomes" id="UP000075517">
    <property type="component" value="Unassembled WGS sequence"/>
</dbReference>
<protein>
    <submittedName>
        <fullName evidence="1">Uncharacterized protein</fullName>
    </submittedName>
</protein>
<proteinExistence type="predicted"/>
<organism evidence="1 2">
    <name type="scientific">Geobacillus stearothermophilus</name>
    <name type="common">Bacillus stearothermophilus</name>
    <dbReference type="NCBI Taxonomy" id="1422"/>
    <lineage>
        <taxon>Bacteria</taxon>
        <taxon>Bacillati</taxon>
        <taxon>Bacillota</taxon>
        <taxon>Bacilli</taxon>
        <taxon>Bacillales</taxon>
        <taxon>Anoxybacillaceae</taxon>
        <taxon>Geobacillus</taxon>
    </lineage>
</organism>
<name>A0A150NF69_GEOSE</name>
<evidence type="ECO:0000313" key="2">
    <source>
        <dbReference type="Proteomes" id="UP000075517"/>
    </source>
</evidence>